<reference evidence="1 2" key="1">
    <citation type="submission" date="2018-08" db="EMBL/GenBank/DDBJ databases">
        <title>Genome and evolution of the arbuscular mycorrhizal fungus Diversispora epigaea (formerly Glomus versiforme) and its bacterial endosymbionts.</title>
        <authorList>
            <person name="Sun X."/>
            <person name="Fei Z."/>
            <person name="Harrison M."/>
        </authorList>
    </citation>
    <scope>NUCLEOTIDE SEQUENCE [LARGE SCALE GENOMIC DNA]</scope>
    <source>
        <strain evidence="1 2">IT104</strain>
    </source>
</reference>
<proteinExistence type="predicted"/>
<accession>A0A397IAR3</accession>
<evidence type="ECO:0000313" key="1">
    <source>
        <dbReference type="EMBL" id="RHZ70243.1"/>
    </source>
</evidence>
<protein>
    <submittedName>
        <fullName evidence="1">Uncharacterized protein</fullName>
    </submittedName>
</protein>
<sequence>MYEKKYMIICQKHKWAINVNYYIKKLSIKGIKKWFRLVFGVCNLVNFADCTADIRNVLLVSGPFIRKSVRRRETSSNGNFLPEEEWP</sequence>
<dbReference type="Proteomes" id="UP000266861">
    <property type="component" value="Unassembled WGS sequence"/>
</dbReference>
<keyword evidence="2" id="KW-1185">Reference proteome</keyword>
<gene>
    <name evidence="1" type="ORF">Glove_274g35</name>
</gene>
<comment type="caution">
    <text evidence="1">The sequence shown here is derived from an EMBL/GenBank/DDBJ whole genome shotgun (WGS) entry which is preliminary data.</text>
</comment>
<name>A0A397IAR3_9GLOM</name>
<evidence type="ECO:0000313" key="2">
    <source>
        <dbReference type="Proteomes" id="UP000266861"/>
    </source>
</evidence>
<dbReference type="AlphaFoldDB" id="A0A397IAR3"/>
<organism evidence="1 2">
    <name type="scientific">Diversispora epigaea</name>
    <dbReference type="NCBI Taxonomy" id="1348612"/>
    <lineage>
        <taxon>Eukaryota</taxon>
        <taxon>Fungi</taxon>
        <taxon>Fungi incertae sedis</taxon>
        <taxon>Mucoromycota</taxon>
        <taxon>Glomeromycotina</taxon>
        <taxon>Glomeromycetes</taxon>
        <taxon>Diversisporales</taxon>
        <taxon>Diversisporaceae</taxon>
        <taxon>Diversispora</taxon>
    </lineage>
</organism>
<dbReference type="EMBL" id="PQFF01000251">
    <property type="protein sequence ID" value="RHZ70243.1"/>
    <property type="molecule type" value="Genomic_DNA"/>
</dbReference>